<dbReference type="KEGG" id="mmai:sS8_2411"/>
<dbReference type="EMBL" id="AP017928">
    <property type="protein sequence ID" value="BBA34363.1"/>
    <property type="molecule type" value="Genomic_DNA"/>
</dbReference>
<evidence type="ECO:0000313" key="2">
    <source>
        <dbReference type="Proteomes" id="UP000266313"/>
    </source>
</evidence>
<proteinExistence type="predicted"/>
<name>A0A250KRQ4_9GAMM</name>
<sequence length="75" mass="8377">MQSLLELVVHEKLKLFRLTGRHGISLSHAENPPLRLPVNHVVTHLHLLHPESDDGQSLEGLLYLSVPCRAHGFDG</sequence>
<dbReference type="AlphaFoldDB" id="A0A250KRQ4"/>
<accession>A0A250KRQ4</accession>
<protein>
    <submittedName>
        <fullName evidence="1">RPE-retinal G protein-coupled receptor</fullName>
    </submittedName>
</protein>
<organism evidence="1 2">
    <name type="scientific">Methylocaldum marinum</name>
    <dbReference type="NCBI Taxonomy" id="1432792"/>
    <lineage>
        <taxon>Bacteria</taxon>
        <taxon>Pseudomonadati</taxon>
        <taxon>Pseudomonadota</taxon>
        <taxon>Gammaproteobacteria</taxon>
        <taxon>Methylococcales</taxon>
        <taxon>Methylococcaceae</taxon>
        <taxon>Methylocaldum</taxon>
    </lineage>
</organism>
<dbReference type="Proteomes" id="UP000266313">
    <property type="component" value="Chromosome"/>
</dbReference>
<evidence type="ECO:0000313" key="1">
    <source>
        <dbReference type="EMBL" id="BBA34363.1"/>
    </source>
</evidence>
<gene>
    <name evidence="1" type="ORF">sS8_2411</name>
</gene>
<keyword evidence="1" id="KW-0675">Receptor</keyword>
<reference evidence="1 2" key="1">
    <citation type="submission" date="2016-12" db="EMBL/GenBank/DDBJ databases">
        <title>Genome sequencing of Methylocaldum marinum.</title>
        <authorList>
            <person name="Takeuchi M."/>
            <person name="Kamagata Y."/>
            <person name="Hiraoka S."/>
            <person name="Oshima K."/>
            <person name="Hattori M."/>
            <person name="Iwasaki W."/>
        </authorList>
    </citation>
    <scope>NUCLEOTIDE SEQUENCE [LARGE SCALE GENOMIC DNA]</scope>
    <source>
        <strain evidence="1 2">S8</strain>
    </source>
</reference>
<keyword evidence="2" id="KW-1185">Reference proteome</keyword>